<sequence>MNVDLIYRLIDDAGYWALFIQLALGLFGLPLPHEIVVMTGGAAASSGLFYPIAAFATIYMGLAVALTVGYSIGRWIGVKLLARLRNKKYSRYIRFTERLMGKYGSFALCISSFFPVVRHLMPILAGTNRMRFKRFALFAYAPALVWTSIYFTIGFQAGDQVQDLWSYISTTGLKWVWLPCVLAAIYVIALLSRKIKAARLWKPNRMERHSFKR</sequence>
<dbReference type="Pfam" id="PF09335">
    <property type="entry name" value="VTT_dom"/>
    <property type="match status" value="1"/>
</dbReference>
<dbReference type="Proteomes" id="UP000639396">
    <property type="component" value="Unassembled WGS sequence"/>
</dbReference>
<feature type="transmembrane region" description="Helical" evidence="2">
    <location>
        <begin position="15"/>
        <end position="36"/>
    </location>
</feature>
<feature type="domain" description="VTT" evidence="3">
    <location>
        <begin position="31"/>
        <end position="154"/>
    </location>
</feature>
<reference evidence="4" key="1">
    <citation type="submission" date="2020-09" db="EMBL/GenBank/DDBJ databases">
        <title>A novel bacterium of genus Paenibacillus, isolated from South China Sea.</title>
        <authorList>
            <person name="Huang H."/>
            <person name="Mo K."/>
            <person name="Hu Y."/>
        </authorList>
    </citation>
    <scope>NUCLEOTIDE SEQUENCE</scope>
    <source>
        <strain evidence="4">IB182363</strain>
    </source>
</reference>
<comment type="similarity">
    <text evidence="1">Belongs to the DedA family.</text>
</comment>
<keyword evidence="5" id="KW-1185">Reference proteome</keyword>
<proteinExistence type="inferred from homology"/>
<evidence type="ECO:0000256" key="1">
    <source>
        <dbReference type="ARBA" id="ARBA00010792"/>
    </source>
</evidence>
<dbReference type="PANTHER" id="PTHR42709:SF9">
    <property type="entry name" value="ALKALINE PHOSPHATASE LIKE PROTEIN"/>
    <property type="match status" value="1"/>
</dbReference>
<keyword evidence="2" id="KW-1133">Transmembrane helix</keyword>
<organism evidence="4 5">
    <name type="scientific">Paenibacillus oceani</name>
    <dbReference type="NCBI Taxonomy" id="2772510"/>
    <lineage>
        <taxon>Bacteria</taxon>
        <taxon>Bacillati</taxon>
        <taxon>Bacillota</taxon>
        <taxon>Bacilli</taxon>
        <taxon>Bacillales</taxon>
        <taxon>Paenibacillaceae</taxon>
        <taxon>Paenibacillus</taxon>
    </lineage>
</organism>
<gene>
    <name evidence="4" type="ORF">IDH45_08230</name>
</gene>
<dbReference type="EMBL" id="JACXJA010000007">
    <property type="protein sequence ID" value="MBD2861965.1"/>
    <property type="molecule type" value="Genomic_DNA"/>
</dbReference>
<feature type="transmembrane region" description="Helical" evidence="2">
    <location>
        <begin position="48"/>
        <end position="72"/>
    </location>
</feature>
<accession>A0A927GYU8</accession>
<dbReference type="RefSeq" id="WP_190926410.1">
    <property type="nucleotide sequence ID" value="NZ_JACXJA010000007.1"/>
</dbReference>
<feature type="transmembrane region" description="Helical" evidence="2">
    <location>
        <begin position="137"/>
        <end position="155"/>
    </location>
</feature>
<dbReference type="InterPro" id="IPR032816">
    <property type="entry name" value="VTT_dom"/>
</dbReference>
<evidence type="ECO:0000256" key="2">
    <source>
        <dbReference type="SAM" id="Phobius"/>
    </source>
</evidence>
<dbReference type="InterPro" id="IPR051311">
    <property type="entry name" value="DedA_domain"/>
</dbReference>
<dbReference type="PANTHER" id="PTHR42709">
    <property type="entry name" value="ALKALINE PHOSPHATASE LIKE PROTEIN"/>
    <property type="match status" value="1"/>
</dbReference>
<evidence type="ECO:0000313" key="4">
    <source>
        <dbReference type="EMBL" id="MBD2861965.1"/>
    </source>
</evidence>
<feature type="transmembrane region" description="Helical" evidence="2">
    <location>
        <begin position="175"/>
        <end position="192"/>
    </location>
</feature>
<keyword evidence="2" id="KW-0472">Membrane</keyword>
<name>A0A927GYU8_9BACL</name>
<keyword evidence="2" id="KW-0812">Transmembrane</keyword>
<evidence type="ECO:0000313" key="5">
    <source>
        <dbReference type="Proteomes" id="UP000639396"/>
    </source>
</evidence>
<evidence type="ECO:0000259" key="3">
    <source>
        <dbReference type="Pfam" id="PF09335"/>
    </source>
</evidence>
<dbReference type="AlphaFoldDB" id="A0A927GYU8"/>
<protein>
    <submittedName>
        <fullName evidence="4">DedA family protein</fullName>
    </submittedName>
</protein>
<comment type="caution">
    <text evidence="4">The sequence shown here is derived from an EMBL/GenBank/DDBJ whole genome shotgun (WGS) entry which is preliminary data.</text>
</comment>
<dbReference type="GO" id="GO:0005886">
    <property type="term" value="C:plasma membrane"/>
    <property type="evidence" value="ECO:0007669"/>
    <property type="project" value="TreeGrafter"/>
</dbReference>